<organism evidence="6 7">
    <name type="scientific">Microlunatus elymi</name>
    <dbReference type="NCBI Taxonomy" id="2596828"/>
    <lineage>
        <taxon>Bacteria</taxon>
        <taxon>Bacillati</taxon>
        <taxon>Actinomycetota</taxon>
        <taxon>Actinomycetes</taxon>
        <taxon>Propionibacteriales</taxon>
        <taxon>Propionibacteriaceae</taxon>
        <taxon>Microlunatus</taxon>
    </lineage>
</organism>
<dbReference type="GO" id="GO:0046983">
    <property type="term" value="F:protein dimerization activity"/>
    <property type="evidence" value="ECO:0007669"/>
    <property type="project" value="InterPro"/>
</dbReference>
<dbReference type="Pfam" id="PF07730">
    <property type="entry name" value="HisKA_3"/>
    <property type="match status" value="1"/>
</dbReference>
<dbReference type="KEGG" id="mik:FOE78_11815"/>
<dbReference type="InterPro" id="IPR029016">
    <property type="entry name" value="GAF-like_dom_sf"/>
</dbReference>
<dbReference type="Gene3D" id="1.20.5.1930">
    <property type="match status" value="1"/>
</dbReference>
<dbReference type="InterPro" id="IPR003594">
    <property type="entry name" value="HATPase_dom"/>
</dbReference>
<dbReference type="Pfam" id="PF02518">
    <property type="entry name" value="HATPase_c"/>
    <property type="match status" value="1"/>
</dbReference>
<dbReference type="Proteomes" id="UP000319263">
    <property type="component" value="Chromosome"/>
</dbReference>
<feature type="domain" description="Histidine kinase/HSP90-like ATPase" evidence="5">
    <location>
        <begin position="481"/>
        <end position="570"/>
    </location>
</feature>
<dbReference type="AlphaFoldDB" id="A0A516PZA8"/>
<name>A0A516PZA8_9ACTN</name>
<dbReference type="InterPro" id="IPR003018">
    <property type="entry name" value="GAF"/>
</dbReference>
<dbReference type="InterPro" id="IPR050482">
    <property type="entry name" value="Sensor_HK_TwoCompSys"/>
</dbReference>
<reference evidence="6 7" key="1">
    <citation type="submission" date="2019-07" db="EMBL/GenBank/DDBJ databases">
        <title>Microlunatus dokdonensis sp. nov. isolated from the rhizospheric soil of the wild plant Elymus tsukushiensis.</title>
        <authorList>
            <person name="Ghim S.-Y."/>
            <person name="Hwang Y.-J."/>
            <person name="Son J.-S."/>
            <person name="Shin J.-H."/>
        </authorList>
    </citation>
    <scope>NUCLEOTIDE SEQUENCE [LARGE SCALE GENOMIC DNA]</scope>
    <source>
        <strain evidence="6 7">KUDC0627</strain>
    </source>
</reference>
<dbReference type="Pfam" id="PF13185">
    <property type="entry name" value="GAF_2"/>
    <property type="match status" value="1"/>
</dbReference>
<feature type="domain" description="GAF" evidence="4">
    <location>
        <begin position="220"/>
        <end position="368"/>
    </location>
</feature>
<dbReference type="InterPro" id="IPR011712">
    <property type="entry name" value="Sig_transdc_His_kin_sub3_dim/P"/>
</dbReference>
<dbReference type="SUPFAM" id="SSF55781">
    <property type="entry name" value="GAF domain-like"/>
    <property type="match status" value="2"/>
</dbReference>
<evidence type="ECO:0000256" key="3">
    <source>
        <dbReference type="ARBA" id="ARBA00023012"/>
    </source>
</evidence>
<dbReference type="OrthoDB" id="5241249at2"/>
<dbReference type="EMBL" id="CP041692">
    <property type="protein sequence ID" value="QDP96498.1"/>
    <property type="molecule type" value="Genomic_DNA"/>
</dbReference>
<dbReference type="InterPro" id="IPR036890">
    <property type="entry name" value="HATPase_C_sf"/>
</dbReference>
<sequence>MTGDGGAVRFPDIAKLELDELIDELVERAQGVRHAQGRLRALLRATESVAGDLSLQLMLRRIAEAAAALVGAEYAALGVIGSDGGLDQFIHVGVSDEDADRIGPLPQGKGLLGALITDPRPIRLNHITDDERSSGFPANHPAMDSFLGVPIHVRDEVFGNLYLTNSRKGAFTEEDEQLVIALASAAGTAISNARLYQEAQLRQRWSEASAEVHAQLLSSTGEDPLHSIARRAIEIADADLVTVGLLSEDRLTFVIEAAFGERAQELLARRFELAPTLTGLVVRTGQPFMAADAADLEYPPVSQQSGVLETGPIIALPLRGTAEPRGVLTLARRRGRRAFTDIETSMAAGFAQQASVALELAQARAAEQKMIILEDRERIARDLHDHVIQQLFAIGLSLDGVASQMQSTDPLAGKVRERVEDLDRAIRRIRTSIFALRGSIGPARQGLRQSILDVAGSVTPILGFSPGVSFAGLLDLGLSDELTEDAVACVRELLTNVGKHAHATDASVDVELLAKRITITVTDNGIGMPAGGRRSGLDNLRERAEQHHGTFELRAGPAGGTVAVWRANLT</sequence>
<gene>
    <name evidence="6" type="ORF">FOE78_11815</name>
</gene>
<feature type="domain" description="GAF" evidence="4">
    <location>
        <begin position="54"/>
        <end position="200"/>
    </location>
</feature>
<dbReference type="PANTHER" id="PTHR24421">
    <property type="entry name" value="NITRATE/NITRITE SENSOR PROTEIN NARX-RELATED"/>
    <property type="match status" value="1"/>
</dbReference>
<dbReference type="CDD" id="cd16917">
    <property type="entry name" value="HATPase_UhpB-NarQ-NarX-like"/>
    <property type="match status" value="1"/>
</dbReference>
<dbReference type="GO" id="GO:0000155">
    <property type="term" value="F:phosphorelay sensor kinase activity"/>
    <property type="evidence" value="ECO:0007669"/>
    <property type="project" value="InterPro"/>
</dbReference>
<evidence type="ECO:0000313" key="7">
    <source>
        <dbReference type="Proteomes" id="UP000319263"/>
    </source>
</evidence>
<protein>
    <submittedName>
        <fullName evidence="6">GAF domain-containing protein</fullName>
    </submittedName>
</protein>
<proteinExistence type="predicted"/>
<keyword evidence="7" id="KW-1185">Reference proteome</keyword>
<dbReference type="SMART" id="SM00387">
    <property type="entry name" value="HATPase_c"/>
    <property type="match status" value="1"/>
</dbReference>
<dbReference type="GO" id="GO:0016020">
    <property type="term" value="C:membrane"/>
    <property type="evidence" value="ECO:0007669"/>
    <property type="project" value="InterPro"/>
</dbReference>
<accession>A0A516PZA8</accession>
<keyword evidence="2" id="KW-0418">Kinase</keyword>
<dbReference type="Gene3D" id="3.30.565.10">
    <property type="entry name" value="Histidine kinase-like ATPase, C-terminal domain"/>
    <property type="match status" value="1"/>
</dbReference>
<evidence type="ECO:0000256" key="2">
    <source>
        <dbReference type="ARBA" id="ARBA00022777"/>
    </source>
</evidence>
<keyword evidence="1" id="KW-0808">Transferase</keyword>
<dbReference type="SUPFAM" id="SSF55874">
    <property type="entry name" value="ATPase domain of HSP90 chaperone/DNA topoisomerase II/histidine kinase"/>
    <property type="match status" value="1"/>
</dbReference>
<evidence type="ECO:0000256" key="1">
    <source>
        <dbReference type="ARBA" id="ARBA00022679"/>
    </source>
</evidence>
<keyword evidence="3" id="KW-0902">Two-component regulatory system</keyword>
<evidence type="ECO:0000259" key="5">
    <source>
        <dbReference type="SMART" id="SM00387"/>
    </source>
</evidence>
<dbReference type="SMART" id="SM00065">
    <property type="entry name" value="GAF"/>
    <property type="match status" value="2"/>
</dbReference>
<dbReference type="Gene3D" id="3.30.450.40">
    <property type="match status" value="2"/>
</dbReference>
<dbReference type="RefSeq" id="WP_143986461.1">
    <property type="nucleotide sequence ID" value="NZ_CP041692.1"/>
</dbReference>
<dbReference type="PANTHER" id="PTHR24421:SF56">
    <property type="entry name" value="OXYGEN SENSOR HISTIDINE KINASE RESPONSE REGULATOR DOST"/>
    <property type="match status" value="1"/>
</dbReference>
<dbReference type="Pfam" id="PF13492">
    <property type="entry name" value="GAF_3"/>
    <property type="match status" value="1"/>
</dbReference>
<evidence type="ECO:0000313" key="6">
    <source>
        <dbReference type="EMBL" id="QDP96498.1"/>
    </source>
</evidence>
<evidence type="ECO:0000259" key="4">
    <source>
        <dbReference type="SMART" id="SM00065"/>
    </source>
</evidence>